<dbReference type="PIRSF" id="PIRSF000676">
    <property type="entry name" value="Homoser_kin"/>
    <property type="match status" value="1"/>
</dbReference>
<evidence type="ECO:0000256" key="7">
    <source>
        <dbReference type="HAMAP-Rule" id="MF_00384"/>
    </source>
</evidence>
<comment type="similarity">
    <text evidence="7">Belongs to the GHMP kinase family. Homoserine kinase subfamily.</text>
</comment>
<keyword evidence="12" id="KW-1185">Reference proteome</keyword>
<dbReference type="Gene3D" id="3.30.230.10">
    <property type="match status" value="1"/>
</dbReference>
<dbReference type="InterPro" id="IPR000870">
    <property type="entry name" value="Homoserine_kinase"/>
</dbReference>
<evidence type="ECO:0000256" key="3">
    <source>
        <dbReference type="ARBA" id="ARBA00022697"/>
    </source>
</evidence>
<dbReference type="GO" id="GO:0004413">
    <property type="term" value="F:homoserine kinase activity"/>
    <property type="evidence" value="ECO:0007669"/>
    <property type="project" value="UniProtKB-EC"/>
</dbReference>
<dbReference type="Proteomes" id="UP000767291">
    <property type="component" value="Unassembled WGS sequence"/>
</dbReference>
<evidence type="ECO:0000313" key="11">
    <source>
        <dbReference type="EMBL" id="MBP1853892.1"/>
    </source>
</evidence>
<dbReference type="InterPro" id="IPR020568">
    <property type="entry name" value="Ribosomal_Su5_D2-typ_SF"/>
</dbReference>
<dbReference type="PANTHER" id="PTHR20861:SF1">
    <property type="entry name" value="HOMOSERINE KINASE"/>
    <property type="match status" value="1"/>
</dbReference>
<evidence type="ECO:0000256" key="2">
    <source>
        <dbReference type="ARBA" id="ARBA00022679"/>
    </source>
</evidence>
<dbReference type="InterPro" id="IPR013750">
    <property type="entry name" value="GHMP_kinase_C_dom"/>
</dbReference>
<feature type="domain" description="GHMP kinase C-terminal" evidence="10">
    <location>
        <begin position="199"/>
        <end position="270"/>
    </location>
</feature>
<sequence>MIEIIVPATTANVGPGFDCLGIALNLYNKFYFEEINKGLIIEGCENKYKNENNLVYSSMKYFFDKVKPAKVPSGVKIIIEDNIPICRGLGSSATCIVAGVMAADALSESNLSKDELLKIACEIEGHPDNVAPAIFGNMMVCISDGDNLHYDVVRVPEELKFCAFIPEFKLSTEQARNVLPTEVSHVDAVFNVGRVSMLISALLNKNFELLKIACQDKLHQEYRGTLIKGYDNIIDHANDIGALGVFISGSGSTIMSLILEDENFKNNMNSYLSKSDSKWDIKDLSCDLNGAVVNYI</sequence>
<proteinExistence type="inferred from homology"/>
<keyword evidence="4 7" id="KW-0547">Nucleotide-binding</keyword>
<dbReference type="InterPro" id="IPR006204">
    <property type="entry name" value="GHMP_kinase_N_dom"/>
</dbReference>
<reference evidence="11 12" key="1">
    <citation type="submission" date="2021-03" db="EMBL/GenBank/DDBJ databases">
        <title>Genomic Encyclopedia of Type Strains, Phase IV (KMG-IV): sequencing the most valuable type-strain genomes for metagenomic binning, comparative biology and taxonomic classification.</title>
        <authorList>
            <person name="Goeker M."/>
        </authorList>
    </citation>
    <scope>NUCLEOTIDE SEQUENCE [LARGE SCALE GENOMIC DNA]</scope>
    <source>
        <strain evidence="11 12">DSM 1289</strain>
    </source>
</reference>
<dbReference type="PANTHER" id="PTHR20861">
    <property type="entry name" value="HOMOSERINE/4-DIPHOSPHOCYTIDYL-2-C-METHYL-D-ERYTHRITOL KINASE"/>
    <property type="match status" value="1"/>
</dbReference>
<dbReference type="EC" id="2.7.1.39" evidence="7 8"/>
<evidence type="ECO:0000256" key="4">
    <source>
        <dbReference type="ARBA" id="ARBA00022741"/>
    </source>
</evidence>
<evidence type="ECO:0000256" key="5">
    <source>
        <dbReference type="ARBA" id="ARBA00022777"/>
    </source>
</evidence>
<evidence type="ECO:0000256" key="8">
    <source>
        <dbReference type="NCBIfam" id="TIGR00191"/>
    </source>
</evidence>
<accession>A0ABS4E7J4</accession>
<keyword evidence="6 7" id="KW-0067">ATP-binding</keyword>
<gene>
    <name evidence="7" type="primary">thrB</name>
    <name evidence="11" type="ORF">J2Z43_000282</name>
</gene>
<dbReference type="SUPFAM" id="SSF55060">
    <property type="entry name" value="GHMP Kinase, C-terminal domain"/>
    <property type="match status" value="1"/>
</dbReference>
<dbReference type="PRINTS" id="PR00958">
    <property type="entry name" value="HOMSERKINASE"/>
</dbReference>
<dbReference type="InterPro" id="IPR036554">
    <property type="entry name" value="GHMP_kinase_C_sf"/>
</dbReference>
<dbReference type="InterPro" id="IPR014721">
    <property type="entry name" value="Ribsml_uS5_D2-typ_fold_subgr"/>
</dbReference>
<feature type="domain" description="GHMP kinase N-terminal" evidence="9">
    <location>
        <begin position="53"/>
        <end position="136"/>
    </location>
</feature>
<dbReference type="Pfam" id="PF00288">
    <property type="entry name" value="GHMP_kinases_N"/>
    <property type="match status" value="1"/>
</dbReference>
<dbReference type="HAMAP" id="MF_00384">
    <property type="entry name" value="Homoser_kinase"/>
    <property type="match status" value="1"/>
</dbReference>
<dbReference type="Pfam" id="PF08544">
    <property type="entry name" value="GHMP_kinases_C"/>
    <property type="match status" value="1"/>
</dbReference>
<evidence type="ECO:0000313" key="12">
    <source>
        <dbReference type="Proteomes" id="UP000767291"/>
    </source>
</evidence>
<evidence type="ECO:0000256" key="6">
    <source>
        <dbReference type="ARBA" id="ARBA00022840"/>
    </source>
</evidence>
<keyword evidence="1 7" id="KW-0028">Amino-acid biosynthesis</keyword>
<evidence type="ECO:0000259" key="10">
    <source>
        <dbReference type="Pfam" id="PF08544"/>
    </source>
</evidence>
<comment type="pathway">
    <text evidence="7">Amino-acid biosynthesis; L-threonine biosynthesis; L-threonine from L-aspartate: step 4/5.</text>
</comment>
<name>A0ABS4E7J4_9FIRM</name>
<organism evidence="11 12">
    <name type="scientific">Metaclostridioides mangenotii</name>
    <dbReference type="NCBI Taxonomy" id="1540"/>
    <lineage>
        <taxon>Bacteria</taxon>
        <taxon>Bacillati</taxon>
        <taxon>Bacillota</taxon>
        <taxon>Clostridia</taxon>
        <taxon>Peptostreptococcales</taxon>
        <taxon>Peptostreptococcaceae</taxon>
        <taxon>Metaclostridioides</taxon>
    </lineage>
</organism>
<dbReference type="NCBIfam" id="TIGR00191">
    <property type="entry name" value="thrB"/>
    <property type="match status" value="1"/>
</dbReference>
<dbReference type="Gene3D" id="3.30.70.890">
    <property type="entry name" value="GHMP kinase, C-terminal domain"/>
    <property type="match status" value="1"/>
</dbReference>
<dbReference type="EMBL" id="JAGGJX010000001">
    <property type="protein sequence ID" value="MBP1853892.1"/>
    <property type="molecule type" value="Genomic_DNA"/>
</dbReference>
<keyword evidence="5 7" id="KW-0418">Kinase</keyword>
<dbReference type="SUPFAM" id="SSF54211">
    <property type="entry name" value="Ribosomal protein S5 domain 2-like"/>
    <property type="match status" value="1"/>
</dbReference>
<comment type="caution">
    <text evidence="11">The sequence shown here is derived from an EMBL/GenBank/DDBJ whole genome shotgun (WGS) entry which is preliminary data.</text>
</comment>
<dbReference type="RefSeq" id="WP_209455509.1">
    <property type="nucleotide sequence ID" value="NZ_BAAACS010000017.1"/>
</dbReference>
<comment type="function">
    <text evidence="7">Catalyzes the ATP-dependent phosphorylation of L-homoserine to L-homoserine phosphate.</text>
</comment>
<keyword evidence="3 7" id="KW-0791">Threonine biosynthesis</keyword>
<keyword evidence="2 7" id="KW-0808">Transferase</keyword>
<evidence type="ECO:0000256" key="1">
    <source>
        <dbReference type="ARBA" id="ARBA00022605"/>
    </source>
</evidence>
<evidence type="ECO:0000259" key="9">
    <source>
        <dbReference type="Pfam" id="PF00288"/>
    </source>
</evidence>
<comment type="subcellular location">
    <subcellularLocation>
        <location evidence="7">Cytoplasm</location>
    </subcellularLocation>
</comment>
<keyword evidence="7" id="KW-0963">Cytoplasm</keyword>
<comment type="catalytic activity">
    <reaction evidence="7">
        <text>L-homoserine + ATP = O-phospho-L-homoserine + ADP + H(+)</text>
        <dbReference type="Rhea" id="RHEA:13985"/>
        <dbReference type="ChEBI" id="CHEBI:15378"/>
        <dbReference type="ChEBI" id="CHEBI:30616"/>
        <dbReference type="ChEBI" id="CHEBI:57476"/>
        <dbReference type="ChEBI" id="CHEBI:57590"/>
        <dbReference type="ChEBI" id="CHEBI:456216"/>
        <dbReference type="EC" id="2.7.1.39"/>
    </reaction>
</comment>
<feature type="binding site" evidence="7">
    <location>
        <begin position="84"/>
        <end position="94"/>
    </location>
    <ligand>
        <name>ATP</name>
        <dbReference type="ChEBI" id="CHEBI:30616"/>
    </ligand>
</feature>
<protein>
    <recommendedName>
        <fullName evidence="7 8">Homoserine kinase</fullName>
        <shortName evidence="7">HK</shortName>
        <shortName evidence="7">HSK</shortName>
        <ecNumber evidence="7 8">2.7.1.39</ecNumber>
    </recommendedName>
</protein>